<reference evidence="7 8" key="1">
    <citation type="submission" date="2010-12" db="EMBL/GenBank/DDBJ databases">
        <title>Complete sequence of Desulfurispirillum indicum S5.</title>
        <authorList>
            <consortium name="US DOE Joint Genome Institute"/>
            <person name="Lucas S."/>
            <person name="Copeland A."/>
            <person name="Lapidus A."/>
            <person name="Cheng J.-F."/>
            <person name="Goodwin L."/>
            <person name="Pitluck S."/>
            <person name="Chertkov O."/>
            <person name="Held B."/>
            <person name="Detter J.C."/>
            <person name="Han C."/>
            <person name="Tapia R."/>
            <person name="Land M."/>
            <person name="Hauser L."/>
            <person name="Kyrpides N."/>
            <person name="Ivanova N."/>
            <person name="Mikhailova N."/>
            <person name="Haggblom M."/>
            <person name="Rauschenbach I."/>
            <person name="Bini E."/>
            <person name="Woyke T."/>
        </authorList>
    </citation>
    <scope>NUCLEOTIDE SEQUENCE [LARGE SCALE GENOMIC DNA]</scope>
    <source>
        <strain evidence="8">ATCC BAA-1389 / DSM 22839 / S5</strain>
    </source>
</reference>
<dbReference type="Pfam" id="PF00672">
    <property type="entry name" value="HAMP"/>
    <property type="match status" value="1"/>
</dbReference>
<dbReference type="InterPro" id="IPR003660">
    <property type="entry name" value="HAMP_dom"/>
</dbReference>
<dbReference type="CDD" id="cd06225">
    <property type="entry name" value="HAMP"/>
    <property type="match status" value="1"/>
</dbReference>
<dbReference type="Pfam" id="PF00015">
    <property type="entry name" value="MCPsignal"/>
    <property type="match status" value="1"/>
</dbReference>
<proteinExistence type="inferred from homology"/>
<dbReference type="GO" id="GO:0006935">
    <property type="term" value="P:chemotaxis"/>
    <property type="evidence" value="ECO:0007669"/>
    <property type="project" value="InterPro"/>
</dbReference>
<dbReference type="PANTHER" id="PTHR32089">
    <property type="entry name" value="METHYL-ACCEPTING CHEMOTAXIS PROTEIN MCPB"/>
    <property type="match status" value="1"/>
</dbReference>
<dbReference type="KEGG" id="din:Selin_1074"/>
<dbReference type="HOGENOM" id="CLU_000445_107_19_0"/>
<dbReference type="GO" id="GO:0004888">
    <property type="term" value="F:transmembrane signaling receptor activity"/>
    <property type="evidence" value="ECO:0007669"/>
    <property type="project" value="InterPro"/>
</dbReference>
<dbReference type="PANTHER" id="PTHR32089:SF112">
    <property type="entry name" value="LYSOZYME-LIKE PROTEIN-RELATED"/>
    <property type="match status" value="1"/>
</dbReference>
<gene>
    <name evidence="7" type="ordered locus">Selin_1074</name>
</gene>
<feature type="transmembrane region" description="Helical" evidence="4">
    <location>
        <begin position="297"/>
        <end position="317"/>
    </location>
</feature>
<dbReference type="InParanoid" id="E6W3U1"/>
<dbReference type="InterPro" id="IPR004089">
    <property type="entry name" value="MCPsignal_dom"/>
</dbReference>
<dbReference type="SUPFAM" id="SSF58104">
    <property type="entry name" value="Methyl-accepting chemotaxis protein (MCP) signaling domain"/>
    <property type="match status" value="1"/>
</dbReference>
<dbReference type="GO" id="GO:0016020">
    <property type="term" value="C:membrane"/>
    <property type="evidence" value="ECO:0007669"/>
    <property type="project" value="InterPro"/>
</dbReference>
<evidence type="ECO:0000259" key="5">
    <source>
        <dbReference type="PROSITE" id="PS50111"/>
    </source>
</evidence>
<dbReference type="Proteomes" id="UP000002572">
    <property type="component" value="Chromosome"/>
</dbReference>
<feature type="domain" description="HAMP" evidence="6">
    <location>
        <begin position="315"/>
        <end position="369"/>
    </location>
</feature>
<dbReference type="SMART" id="SM00283">
    <property type="entry name" value="MA"/>
    <property type="match status" value="1"/>
</dbReference>
<feature type="transmembrane region" description="Helical" evidence="4">
    <location>
        <begin position="21"/>
        <end position="43"/>
    </location>
</feature>
<keyword evidence="4" id="KW-0812">Transmembrane</keyword>
<evidence type="ECO:0000313" key="7">
    <source>
        <dbReference type="EMBL" id="ADU65809.1"/>
    </source>
</evidence>
<dbReference type="EMBL" id="CP002432">
    <property type="protein sequence ID" value="ADU65809.1"/>
    <property type="molecule type" value="Genomic_DNA"/>
</dbReference>
<dbReference type="PROSITE" id="PS50111">
    <property type="entry name" value="CHEMOTAXIS_TRANSDUC_2"/>
    <property type="match status" value="1"/>
</dbReference>
<evidence type="ECO:0000313" key="8">
    <source>
        <dbReference type="Proteomes" id="UP000002572"/>
    </source>
</evidence>
<sequence length="646" mass="70297">MNITHRRPWYLFPNLTIRFKLIAFFVAMVSSVAVVMVGLVMLATHTTIEDDYEIIIKNAATSTAAALQTLQERVTTYADIHARKHEIATATAFSDTATLERLLTQDYQSLAKNDPTIATLEVTDDQGIVILRGHNPGRSGDNKSAVPMVRDALQGRASNGLTVSITTGEMAMDAVMPLNYQGQIVGTIKVGSYLRSNTARSLAEISNTEVAFVANNRINASTIAGFSGDYTIPAEALRKVERGEVAFGILTIENTSYNVSYLPMNDGRGRLAAVTMNLLPRDNLHAAKWTAFLRTSAVVAVLAGFSMICAIAIAIAITRPLNKMQDAFLDLAEGDGDLTQRFPVFGADEISKANDAMNRFLDMTQEIVREATDGSHETATASEELSATAESLSSNIGQQFELVERTGTLVSEVGENLDITEELAVTSTEVLEDGYKMLTSLISDLGKVNNQILHDSQAQQEMARKMQALNQEASKIEDVLSIISDVADQTNLLALNASIEAARAGDQGRGFAVVANEVRVLAERTQSSLGEIRSIINSITRSINGIHGEVDQVATNILGIADSSQDLMQQAEVTQNKLRNTVESSSELVRKSTFIAKKTKDLIEIMREMFELSQENKNAGDNITDVSITLAEKSNTQLAMLQRFKM</sequence>
<keyword evidence="1 3" id="KW-0807">Transducer</keyword>
<protein>
    <submittedName>
        <fullName evidence="7">Chemotaxis sensory transducer</fullName>
    </submittedName>
</protein>
<dbReference type="AlphaFoldDB" id="E6W3U1"/>
<keyword evidence="4" id="KW-1133">Transmembrane helix</keyword>
<dbReference type="InterPro" id="IPR029151">
    <property type="entry name" value="Sensor-like_sf"/>
</dbReference>
<comment type="similarity">
    <text evidence="2">Belongs to the methyl-accepting chemotaxis (MCP) protein family.</text>
</comment>
<dbReference type="SUPFAM" id="SSF103190">
    <property type="entry name" value="Sensory domain-like"/>
    <property type="match status" value="1"/>
</dbReference>
<dbReference type="Gene3D" id="3.30.450.20">
    <property type="entry name" value="PAS domain"/>
    <property type="match status" value="1"/>
</dbReference>
<dbReference type="STRING" id="653733.Selin_1074"/>
<dbReference type="eggNOG" id="COG0840">
    <property type="taxonomic scope" value="Bacteria"/>
</dbReference>
<dbReference type="PROSITE" id="PS50885">
    <property type="entry name" value="HAMP"/>
    <property type="match status" value="1"/>
</dbReference>
<dbReference type="Gene3D" id="1.10.287.950">
    <property type="entry name" value="Methyl-accepting chemotaxis protein"/>
    <property type="match status" value="1"/>
</dbReference>
<evidence type="ECO:0000256" key="4">
    <source>
        <dbReference type="SAM" id="Phobius"/>
    </source>
</evidence>
<dbReference type="RefSeq" id="WP_013505690.1">
    <property type="nucleotide sequence ID" value="NC_014836.1"/>
</dbReference>
<organism evidence="7 8">
    <name type="scientific">Desulfurispirillum indicum (strain ATCC BAA-1389 / DSM 22839 / S5)</name>
    <dbReference type="NCBI Taxonomy" id="653733"/>
    <lineage>
        <taxon>Bacteria</taxon>
        <taxon>Pseudomonadati</taxon>
        <taxon>Chrysiogenota</taxon>
        <taxon>Chrysiogenia</taxon>
        <taxon>Chrysiogenales</taxon>
        <taxon>Chrysiogenaceae</taxon>
        <taxon>Desulfurispirillum</taxon>
    </lineage>
</organism>
<evidence type="ECO:0000259" key="6">
    <source>
        <dbReference type="PROSITE" id="PS50885"/>
    </source>
</evidence>
<dbReference type="GO" id="GO:0007165">
    <property type="term" value="P:signal transduction"/>
    <property type="evidence" value="ECO:0007669"/>
    <property type="project" value="UniProtKB-KW"/>
</dbReference>
<dbReference type="PRINTS" id="PR00260">
    <property type="entry name" value="CHEMTRNSDUCR"/>
</dbReference>
<evidence type="ECO:0000256" key="3">
    <source>
        <dbReference type="PROSITE-ProRule" id="PRU00284"/>
    </source>
</evidence>
<accession>E6W3U1</accession>
<keyword evidence="4" id="KW-0472">Membrane</keyword>
<evidence type="ECO:0000256" key="1">
    <source>
        <dbReference type="ARBA" id="ARBA00023224"/>
    </source>
</evidence>
<keyword evidence="8" id="KW-1185">Reference proteome</keyword>
<evidence type="ECO:0000256" key="2">
    <source>
        <dbReference type="ARBA" id="ARBA00029447"/>
    </source>
</evidence>
<name>E6W3U1_DESIS</name>
<feature type="domain" description="Methyl-accepting transducer" evidence="5">
    <location>
        <begin position="367"/>
        <end position="624"/>
    </location>
</feature>
<dbReference type="SMART" id="SM00304">
    <property type="entry name" value="HAMP"/>
    <property type="match status" value="1"/>
</dbReference>
<dbReference type="InterPro" id="IPR004090">
    <property type="entry name" value="Chemotax_Me-accpt_rcpt"/>
</dbReference>